<protein>
    <submittedName>
        <fullName evidence="1">Uncharacterized protein</fullName>
    </submittedName>
</protein>
<organism evidence="1 2">
    <name type="scientific">Datura stramonium</name>
    <name type="common">Jimsonweed</name>
    <name type="synonym">Common thornapple</name>
    <dbReference type="NCBI Taxonomy" id="4076"/>
    <lineage>
        <taxon>Eukaryota</taxon>
        <taxon>Viridiplantae</taxon>
        <taxon>Streptophyta</taxon>
        <taxon>Embryophyta</taxon>
        <taxon>Tracheophyta</taxon>
        <taxon>Spermatophyta</taxon>
        <taxon>Magnoliopsida</taxon>
        <taxon>eudicotyledons</taxon>
        <taxon>Gunneridae</taxon>
        <taxon>Pentapetalae</taxon>
        <taxon>asterids</taxon>
        <taxon>lamiids</taxon>
        <taxon>Solanales</taxon>
        <taxon>Solanaceae</taxon>
        <taxon>Solanoideae</taxon>
        <taxon>Datureae</taxon>
        <taxon>Datura</taxon>
    </lineage>
</organism>
<name>A0ABS8W0Q6_DATST</name>
<comment type="caution">
    <text evidence="1">The sequence shown here is derived from an EMBL/GenBank/DDBJ whole genome shotgun (WGS) entry which is preliminary data.</text>
</comment>
<reference evidence="1 2" key="1">
    <citation type="journal article" date="2021" name="BMC Genomics">
        <title>Datura genome reveals duplications of psychoactive alkaloid biosynthetic genes and high mutation rate following tissue culture.</title>
        <authorList>
            <person name="Rajewski A."/>
            <person name="Carter-House D."/>
            <person name="Stajich J."/>
            <person name="Litt A."/>
        </authorList>
    </citation>
    <scope>NUCLEOTIDE SEQUENCE [LARGE SCALE GENOMIC DNA]</scope>
    <source>
        <strain evidence="1">AR-01</strain>
    </source>
</reference>
<gene>
    <name evidence="1" type="ORF">HAX54_043010</name>
</gene>
<keyword evidence="2" id="KW-1185">Reference proteome</keyword>
<evidence type="ECO:0000313" key="1">
    <source>
        <dbReference type="EMBL" id="MCE2055617.1"/>
    </source>
</evidence>
<proteinExistence type="predicted"/>
<evidence type="ECO:0000313" key="2">
    <source>
        <dbReference type="Proteomes" id="UP000823775"/>
    </source>
</evidence>
<dbReference type="Proteomes" id="UP000823775">
    <property type="component" value="Unassembled WGS sequence"/>
</dbReference>
<sequence>MIVKIQLAAEIYMHKDFTNVVIETDSTIARLIMIQEVWNATYVPREHNGHLKWKHPRTNTVGFLFEVRVDGSSLLYLQEQENKKLIEGCRVIFKDGTDLSLYSVDRVVYLGDDGDKYWEYFLSPSEL</sequence>
<dbReference type="EMBL" id="JACEIK010006396">
    <property type="protein sequence ID" value="MCE2055617.1"/>
    <property type="molecule type" value="Genomic_DNA"/>
</dbReference>
<accession>A0ABS8W0Q6</accession>